<comment type="subcellular location">
    <subcellularLocation>
        <location evidence="1">Mitochondrion</location>
    </subcellularLocation>
</comment>
<evidence type="ECO:0000256" key="3">
    <source>
        <dbReference type="ARBA" id="ARBA00023128"/>
    </source>
</evidence>
<sequence length="320" mass="34965">MSPSTNDAQLEVGGYTYNTKEVVDKDQARETTKTVTDWVVYKDERIVIINKPSGIPVQGGTGVTTSIDSSLSVLQDGYPEKPRLVHRLDRTTSGLLVVARTRKAAQDLASRFHSGANTVPGCNVEGSTSRIQKKYIAIVGSAQPVKEPGRTSKYASESKTFRLQGDMVMTTEGKTQTIQMASRIISKKSFTTKLLWPSATDVTIAAQNYHSGTYWALLNLHPWTGRKHQLRVHCAQLLNAPILGDIKYSGAEAKANDGTLPRIYLHMAGMELKGWVASAAGQETSTTEGKSHRITKEGTLVVTASLEDDMQRTIERLGLS</sequence>
<comment type="catalytic activity">
    <reaction evidence="5">
        <text>uridine(2819) in 21S rRNA = pseudouridine(2819) in 21S rRNA</text>
        <dbReference type="Rhea" id="RHEA:42556"/>
        <dbReference type="Rhea" id="RHEA-COMP:10113"/>
        <dbReference type="Rhea" id="RHEA-COMP:10114"/>
        <dbReference type="ChEBI" id="CHEBI:65314"/>
        <dbReference type="ChEBI" id="CHEBI:65315"/>
        <dbReference type="EC" id="5.4.99.43"/>
    </reaction>
</comment>
<evidence type="ECO:0000256" key="8">
    <source>
        <dbReference type="ARBA" id="ARBA00040626"/>
    </source>
</evidence>
<keyword evidence="4" id="KW-0413">Isomerase</keyword>
<comment type="caution">
    <text evidence="13">The sequence shown here is derived from an EMBL/GenBank/DDBJ whole genome shotgun (WGS) entry which is preliminary data.</text>
</comment>
<evidence type="ECO:0000313" key="14">
    <source>
        <dbReference type="Proteomes" id="UP001194580"/>
    </source>
</evidence>
<gene>
    <name evidence="13" type="ORF">BGZ95_009859</name>
</gene>
<comment type="function">
    <text evidence="6">Pseudouridylate synthase responsible for the pseudouridine-2819 formation in mitochondrial 21S rRNA. May modulate the efficiency or the fidelity of the mitochondrial translation machinery.</text>
</comment>
<evidence type="ECO:0000256" key="1">
    <source>
        <dbReference type="ARBA" id="ARBA00004173"/>
    </source>
</evidence>
<dbReference type="InterPro" id="IPR020103">
    <property type="entry name" value="PsdUridine_synth_cat_dom_sf"/>
</dbReference>
<comment type="similarity">
    <text evidence="2">Belongs to the pseudouridine synthase RluA family.</text>
</comment>
<dbReference type="InterPro" id="IPR006224">
    <property type="entry name" value="PsdUridine_synth_RluA-like_CS"/>
</dbReference>
<evidence type="ECO:0000256" key="10">
    <source>
        <dbReference type="ARBA" id="ARBA00041978"/>
    </source>
</evidence>
<dbReference type="GO" id="GO:0003723">
    <property type="term" value="F:RNA binding"/>
    <property type="evidence" value="ECO:0007669"/>
    <property type="project" value="InterPro"/>
</dbReference>
<dbReference type="GO" id="GO:0160143">
    <property type="term" value="F:21S rRNA pseudouridine(2819) synthase activity"/>
    <property type="evidence" value="ECO:0007669"/>
    <property type="project" value="UniProtKB-EC"/>
</dbReference>
<dbReference type="EMBL" id="JAAAIL010000613">
    <property type="protein sequence ID" value="KAG0274372.1"/>
    <property type="molecule type" value="Genomic_DNA"/>
</dbReference>
<dbReference type="EC" id="5.4.99.43" evidence="7"/>
<evidence type="ECO:0000256" key="6">
    <source>
        <dbReference type="ARBA" id="ARBA00037513"/>
    </source>
</evidence>
<evidence type="ECO:0000256" key="2">
    <source>
        <dbReference type="ARBA" id="ARBA00010876"/>
    </source>
</evidence>
<dbReference type="GO" id="GO:0000455">
    <property type="term" value="P:enzyme-directed rRNA pseudouridine synthesis"/>
    <property type="evidence" value="ECO:0007669"/>
    <property type="project" value="TreeGrafter"/>
</dbReference>
<evidence type="ECO:0000256" key="11">
    <source>
        <dbReference type="ARBA" id="ARBA00042700"/>
    </source>
</evidence>
<dbReference type="Proteomes" id="UP001194580">
    <property type="component" value="Unassembled WGS sequence"/>
</dbReference>
<feature type="domain" description="Pseudouridine synthase RsuA/RluA-like" evidence="12">
    <location>
        <begin position="46"/>
        <end position="236"/>
    </location>
</feature>
<evidence type="ECO:0000313" key="13">
    <source>
        <dbReference type="EMBL" id="KAG0274372.1"/>
    </source>
</evidence>
<dbReference type="Gene3D" id="3.30.2350.10">
    <property type="entry name" value="Pseudouridine synthase"/>
    <property type="match status" value="1"/>
</dbReference>
<keyword evidence="3" id="KW-0496">Mitochondrion</keyword>
<dbReference type="PROSITE" id="PS01129">
    <property type="entry name" value="PSI_RLU"/>
    <property type="match status" value="1"/>
</dbReference>
<dbReference type="InterPro" id="IPR050188">
    <property type="entry name" value="RluA_PseudoU_synthase"/>
</dbReference>
<dbReference type="PANTHER" id="PTHR21600">
    <property type="entry name" value="MITOCHONDRIAL RNA PSEUDOURIDINE SYNTHASE"/>
    <property type="match status" value="1"/>
</dbReference>
<dbReference type="Pfam" id="PF00849">
    <property type="entry name" value="PseudoU_synth_2"/>
    <property type="match status" value="1"/>
</dbReference>
<evidence type="ECO:0000256" key="5">
    <source>
        <dbReference type="ARBA" id="ARBA00036927"/>
    </source>
</evidence>
<reference evidence="13" key="1">
    <citation type="journal article" date="2020" name="Fungal Divers.">
        <title>Resolving the Mortierellaceae phylogeny through synthesis of multi-gene phylogenetics and phylogenomics.</title>
        <authorList>
            <person name="Vandepol N."/>
            <person name="Liber J."/>
            <person name="Desiro A."/>
            <person name="Na H."/>
            <person name="Kennedy M."/>
            <person name="Barry K."/>
            <person name="Grigoriev I.V."/>
            <person name="Miller A.N."/>
            <person name="O'Donnell K."/>
            <person name="Stajich J.E."/>
            <person name="Bonito G."/>
        </authorList>
    </citation>
    <scope>NUCLEOTIDE SEQUENCE</scope>
    <source>
        <strain evidence="13">NRRL 28262</strain>
    </source>
</reference>
<keyword evidence="14" id="KW-1185">Reference proteome</keyword>
<dbReference type="CDD" id="cd02869">
    <property type="entry name" value="PseudoU_synth_RluA_like"/>
    <property type="match status" value="1"/>
</dbReference>
<accession>A0AAD4DEB3</accession>
<dbReference type="AlphaFoldDB" id="A0AAD4DEB3"/>
<organism evidence="13 14">
    <name type="scientific">Linnemannia exigua</name>
    <dbReference type="NCBI Taxonomy" id="604196"/>
    <lineage>
        <taxon>Eukaryota</taxon>
        <taxon>Fungi</taxon>
        <taxon>Fungi incertae sedis</taxon>
        <taxon>Mucoromycota</taxon>
        <taxon>Mortierellomycotina</taxon>
        <taxon>Mortierellomycetes</taxon>
        <taxon>Mortierellales</taxon>
        <taxon>Mortierellaceae</taxon>
        <taxon>Linnemannia</taxon>
    </lineage>
</organism>
<protein>
    <recommendedName>
        <fullName evidence="8">21S rRNA pseudouridine(2819) synthase</fullName>
        <ecNumber evidence="7">5.4.99.43</ecNumber>
    </recommendedName>
    <alternativeName>
        <fullName evidence="10">Pseudouridine synthase 5</fullName>
    </alternativeName>
    <alternativeName>
        <fullName evidence="9">Pseudouridylate synthase PUS5</fullName>
    </alternativeName>
    <alternativeName>
        <fullName evidence="11">Uracil hydrolyase PUS5</fullName>
    </alternativeName>
</protein>
<proteinExistence type="inferred from homology"/>
<dbReference type="SUPFAM" id="SSF55120">
    <property type="entry name" value="Pseudouridine synthase"/>
    <property type="match status" value="1"/>
</dbReference>
<evidence type="ECO:0000256" key="9">
    <source>
        <dbReference type="ARBA" id="ARBA00041561"/>
    </source>
</evidence>
<dbReference type="GO" id="GO:0005739">
    <property type="term" value="C:mitochondrion"/>
    <property type="evidence" value="ECO:0007669"/>
    <property type="project" value="UniProtKB-SubCell"/>
</dbReference>
<evidence type="ECO:0000259" key="12">
    <source>
        <dbReference type="Pfam" id="PF00849"/>
    </source>
</evidence>
<dbReference type="PANTHER" id="PTHR21600:SF81">
    <property type="entry name" value="21S RRNA PSEUDOURIDINE(2819) SYNTHASE"/>
    <property type="match status" value="1"/>
</dbReference>
<name>A0AAD4DEB3_9FUNG</name>
<evidence type="ECO:0000256" key="7">
    <source>
        <dbReference type="ARBA" id="ARBA00038947"/>
    </source>
</evidence>
<evidence type="ECO:0000256" key="4">
    <source>
        <dbReference type="ARBA" id="ARBA00023235"/>
    </source>
</evidence>
<dbReference type="InterPro" id="IPR006145">
    <property type="entry name" value="PsdUridine_synth_RsuA/RluA"/>
</dbReference>